<accession>T1FGF4</accession>
<evidence type="ECO:0000313" key="3">
    <source>
        <dbReference type="Proteomes" id="UP000015101"/>
    </source>
</evidence>
<dbReference type="EnsemblMetazoa" id="HelroT180925">
    <property type="protein sequence ID" value="HelroP180925"/>
    <property type="gene ID" value="HelroG180925"/>
</dbReference>
<dbReference type="Proteomes" id="UP000015101">
    <property type="component" value="Unassembled WGS sequence"/>
</dbReference>
<reference evidence="3" key="1">
    <citation type="submission" date="2012-12" db="EMBL/GenBank/DDBJ databases">
        <authorList>
            <person name="Hellsten U."/>
            <person name="Grimwood J."/>
            <person name="Chapman J.A."/>
            <person name="Shapiro H."/>
            <person name="Aerts A."/>
            <person name="Otillar R.P."/>
            <person name="Terry A.Y."/>
            <person name="Boore J.L."/>
            <person name="Simakov O."/>
            <person name="Marletaz F."/>
            <person name="Cho S.-J."/>
            <person name="Edsinger-Gonzales E."/>
            <person name="Havlak P."/>
            <person name="Kuo D.-H."/>
            <person name="Larsson T."/>
            <person name="Lv J."/>
            <person name="Arendt D."/>
            <person name="Savage R."/>
            <person name="Osoegawa K."/>
            <person name="de Jong P."/>
            <person name="Lindberg D.R."/>
            <person name="Seaver E.C."/>
            <person name="Weisblat D.A."/>
            <person name="Putnam N.H."/>
            <person name="Grigoriev I.V."/>
            <person name="Rokhsar D.S."/>
        </authorList>
    </citation>
    <scope>NUCLEOTIDE SEQUENCE</scope>
</reference>
<sequence length="203" mass="22755">MCPKTAWTWISPKTVGIEGGSYLGKEQFNDYTVNNTPEDGKCLFSAIADQISIPISNASAVRKDLVDHIRNTLVKPLSQALADGIKKRFGKVLEDEEYILASALIPQFKLNFLNDDKKKLLIREKLLTYIKDVEKEIGKPDQAQNPILATSKDTTPECNNLYDYIEENSESSCKLAEQLNNYLSSQAKNVEHLFCYPAVCAAF</sequence>
<dbReference type="CDD" id="cd22744">
    <property type="entry name" value="OTU"/>
    <property type="match status" value="1"/>
</dbReference>
<name>T1FGF4_HELRO</name>
<protein>
    <recommendedName>
        <fullName evidence="4">OTU domain-containing protein</fullName>
    </recommendedName>
</protein>
<gene>
    <name evidence="2" type="primary">20207903</name>
    <name evidence="1" type="ORF">HELRODRAFT_180925</name>
</gene>
<evidence type="ECO:0000313" key="1">
    <source>
        <dbReference type="EMBL" id="ESN93395.1"/>
    </source>
</evidence>
<dbReference type="KEGG" id="hro:HELRODRAFT_180925"/>
<dbReference type="CTD" id="20207903"/>
<dbReference type="HOGENOM" id="CLU_1350210_0_0_1"/>
<dbReference type="EMBL" id="AMQM01007412">
    <property type="status" value="NOT_ANNOTATED_CDS"/>
    <property type="molecule type" value="Genomic_DNA"/>
</dbReference>
<dbReference type="InParanoid" id="T1FGF4"/>
<dbReference type="EMBL" id="KB097612">
    <property type="protein sequence ID" value="ESN93395.1"/>
    <property type="molecule type" value="Genomic_DNA"/>
</dbReference>
<dbReference type="GeneID" id="20207903"/>
<reference evidence="1 3" key="2">
    <citation type="journal article" date="2013" name="Nature">
        <title>Insights into bilaterian evolution from three spiralian genomes.</title>
        <authorList>
            <person name="Simakov O."/>
            <person name="Marletaz F."/>
            <person name="Cho S.J."/>
            <person name="Edsinger-Gonzales E."/>
            <person name="Havlak P."/>
            <person name="Hellsten U."/>
            <person name="Kuo D.H."/>
            <person name="Larsson T."/>
            <person name="Lv J."/>
            <person name="Arendt D."/>
            <person name="Savage R."/>
            <person name="Osoegawa K."/>
            <person name="de Jong P."/>
            <person name="Grimwood J."/>
            <person name="Chapman J.A."/>
            <person name="Shapiro H."/>
            <person name="Aerts A."/>
            <person name="Otillar R.P."/>
            <person name="Terry A.Y."/>
            <person name="Boore J.L."/>
            <person name="Grigoriev I.V."/>
            <person name="Lindberg D.R."/>
            <person name="Seaver E.C."/>
            <person name="Weisblat D.A."/>
            <person name="Putnam N.H."/>
            <person name="Rokhsar D.S."/>
        </authorList>
    </citation>
    <scope>NUCLEOTIDE SEQUENCE</scope>
</reference>
<evidence type="ECO:0000313" key="2">
    <source>
        <dbReference type="EnsemblMetazoa" id="HelroP180925"/>
    </source>
</evidence>
<proteinExistence type="predicted"/>
<dbReference type="Gene3D" id="3.90.70.80">
    <property type="match status" value="1"/>
</dbReference>
<dbReference type="RefSeq" id="XP_009028464.1">
    <property type="nucleotide sequence ID" value="XM_009030216.1"/>
</dbReference>
<reference evidence="2" key="3">
    <citation type="submission" date="2015-06" db="UniProtKB">
        <authorList>
            <consortium name="EnsemblMetazoa"/>
        </authorList>
    </citation>
    <scope>IDENTIFICATION</scope>
</reference>
<dbReference type="AlphaFoldDB" id="T1FGF4"/>
<keyword evidence="3" id="KW-1185">Reference proteome</keyword>
<organism evidence="2 3">
    <name type="scientific">Helobdella robusta</name>
    <name type="common">Californian leech</name>
    <dbReference type="NCBI Taxonomy" id="6412"/>
    <lineage>
        <taxon>Eukaryota</taxon>
        <taxon>Metazoa</taxon>
        <taxon>Spiralia</taxon>
        <taxon>Lophotrochozoa</taxon>
        <taxon>Annelida</taxon>
        <taxon>Clitellata</taxon>
        <taxon>Hirudinea</taxon>
        <taxon>Rhynchobdellida</taxon>
        <taxon>Glossiphoniidae</taxon>
        <taxon>Helobdella</taxon>
    </lineage>
</organism>
<evidence type="ECO:0008006" key="4">
    <source>
        <dbReference type="Google" id="ProtNLM"/>
    </source>
</evidence>